<keyword evidence="4" id="KW-1185">Reference proteome</keyword>
<dbReference type="NCBIfam" id="TIGR00254">
    <property type="entry name" value="GGDEF"/>
    <property type="match status" value="1"/>
</dbReference>
<accession>A0ABV9JLB6</accession>
<feature type="transmembrane region" description="Helical" evidence="1">
    <location>
        <begin position="65"/>
        <end position="83"/>
    </location>
</feature>
<dbReference type="Gene3D" id="3.30.70.270">
    <property type="match status" value="1"/>
</dbReference>
<keyword evidence="1" id="KW-1133">Transmembrane helix</keyword>
<keyword evidence="1" id="KW-0472">Membrane</keyword>
<dbReference type="InterPro" id="IPR000160">
    <property type="entry name" value="GGDEF_dom"/>
</dbReference>
<dbReference type="SMART" id="SM00267">
    <property type="entry name" value="GGDEF"/>
    <property type="match status" value="1"/>
</dbReference>
<protein>
    <submittedName>
        <fullName evidence="3">GGDEF domain-containing protein</fullName>
    </submittedName>
</protein>
<feature type="transmembrane region" description="Helical" evidence="1">
    <location>
        <begin position="103"/>
        <end position="120"/>
    </location>
</feature>
<dbReference type="Pfam" id="PF00990">
    <property type="entry name" value="GGDEF"/>
    <property type="match status" value="1"/>
</dbReference>
<proteinExistence type="predicted"/>
<dbReference type="Proteomes" id="UP001595962">
    <property type="component" value="Unassembled WGS sequence"/>
</dbReference>
<organism evidence="3 4">
    <name type="scientific">Rheinheimera marina</name>
    <dbReference type="NCBI Taxonomy" id="1774958"/>
    <lineage>
        <taxon>Bacteria</taxon>
        <taxon>Pseudomonadati</taxon>
        <taxon>Pseudomonadota</taxon>
        <taxon>Gammaproteobacteria</taxon>
        <taxon>Chromatiales</taxon>
        <taxon>Chromatiaceae</taxon>
        <taxon>Rheinheimera</taxon>
    </lineage>
</organism>
<dbReference type="EMBL" id="JBHSGB010000006">
    <property type="protein sequence ID" value="MFC4655044.1"/>
    <property type="molecule type" value="Genomic_DNA"/>
</dbReference>
<evidence type="ECO:0000259" key="2">
    <source>
        <dbReference type="PROSITE" id="PS50887"/>
    </source>
</evidence>
<dbReference type="InterPro" id="IPR043128">
    <property type="entry name" value="Rev_trsase/Diguanyl_cyclase"/>
</dbReference>
<reference evidence="4" key="1">
    <citation type="journal article" date="2019" name="Int. J. Syst. Evol. Microbiol.">
        <title>The Global Catalogue of Microorganisms (GCM) 10K type strain sequencing project: providing services to taxonomists for standard genome sequencing and annotation.</title>
        <authorList>
            <consortium name="The Broad Institute Genomics Platform"/>
            <consortium name="The Broad Institute Genome Sequencing Center for Infectious Disease"/>
            <person name="Wu L."/>
            <person name="Ma J."/>
        </authorList>
    </citation>
    <scope>NUCLEOTIDE SEQUENCE [LARGE SCALE GENOMIC DNA]</scope>
    <source>
        <strain evidence="4">DT28</strain>
    </source>
</reference>
<dbReference type="InterPro" id="IPR029787">
    <property type="entry name" value="Nucleotide_cyclase"/>
</dbReference>
<feature type="transmembrane region" description="Helical" evidence="1">
    <location>
        <begin position="36"/>
        <end position="58"/>
    </location>
</feature>
<dbReference type="PROSITE" id="PS50887">
    <property type="entry name" value="GGDEF"/>
    <property type="match status" value="1"/>
</dbReference>
<dbReference type="SUPFAM" id="SSF55073">
    <property type="entry name" value="Nucleotide cyclase"/>
    <property type="match status" value="1"/>
</dbReference>
<name>A0ABV9JLB6_9GAMM</name>
<gene>
    <name evidence="3" type="ORF">ACFO3I_08460</name>
</gene>
<evidence type="ECO:0000313" key="4">
    <source>
        <dbReference type="Proteomes" id="UP001595962"/>
    </source>
</evidence>
<dbReference type="RefSeq" id="WP_377333305.1">
    <property type="nucleotide sequence ID" value="NZ_JBHSGB010000006.1"/>
</dbReference>
<evidence type="ECO:0000313" key="3">
    <source>
        <dbReference type="EMBL" id="MFC4655044.1"/>
    </source>
</evidence>
<sequence length="295" mass="33743">MTTHPRKLLLTLLLCLLCVVLALQNGEVKPWARIDWFDVLGEGSSFLVVLAWLLLVLFSRPAGPVTNGLYVGSLLLVLSYWLNLLDEFIAYPDTERLLSWLESIPAPIGMLVLTMGLVGWHREQRLINSQLTSRELHLRAHDLLDPLTRLYRRNYLLQALRREQALQAEHQQPFCLWLLELDELTQLMQQQGLAESEHRLQQLAELLLLQFRPGDLVCRLSSHSFVVLLPETPERTARVLTDLALRHLGSTMQLQARRSALHCQTDAYPQTAEALLHQLQQQLPPVHQAALLDPH</sequence>
<feature type="domain" description="GGDEF" evidence="2">
    <location>
        <begin position="172"/>
        <end position="295"/>
    </location>
</feature>
<comment type="caution">
    <text evidence="3">The sequence shown here is derived from an EMBL/GenBank/DDBJ whole genome shotgun (WGS) entry which is preliminary data.</text>
</comment>
<keyword evidence="1" id="KW-0812">Transmembrane</keyword>
<evidence type="ECO:0000256" key="1">
    <source>
        <dbReference type="SAM" id="Phobius"/>
    </source>
</evidence>